<sequence length="52" mass="5733">MAENKRIIALSYHVEGARIGRHEEGIGPPSLGGPEVVLHQISLEKMWIAHFG</sequence>
<dbReference type="KEGG" id="ttf:THTE_0795"/>
<organism evidence="1 2">
    <name type="scientific">Thermogutta terrifontis</name>
    <dbReference type="NCBI Taxonomy" id="1331910"/>
    <lineage>
        <taxon>Bacteria</taxon>
        <taxon>Pseudomonadati</taxon>
        <taxon>Planctomycetota</taxon>
        <taxon>Planctomycetia</taxon>
        <taxon>Pirellulales</taxon>
        <taxon>Thermoguttaceae</taxon>
        <taxon>Thermogutta</taxon>
    </lineage>
</organism>
<evidence type="ECO:0000313" key="2">
    <source>
        <dbReference type="Proteomes" id="UP000215086"/>
    </source>
</evidence>
<name>A0A286RBU4_9BACT</name>
<protein>
    <submittedName>
        <fullName evidence="1">Uncharacterized protein</fullName>
    </submittedName>
</protein>
<reference evidence="1 2" key="1">
    <citation type="journal article" name="Front. Microbiol.">
        <title>Sugar Metabolism of the First Thermophilic Planctomycete Thermogutta terrifontis: Comparative Genomic and Transcriptomic Approaches.</title>
        <authorList>
            <person name="Elcheninov A.G."/>
            <person name="Menzel P."/>
            <person name="Gudbergsdottir S.R."/>
            <person name="Slesarev A.I."/>
            <person name="Kadnikov V.V."/>
            <person name="Krogh A."/>
            <person name="Bonch-Osmolovskaya E.A."/>
            <person name="Peng X."/>
            <person name="Kublanov I.V."/>
        </authorList>
    </citation>
    <scope>NUCLEOTIDE SEQUENCE [LARGE SCALE GENOMIC DNA]</scope>
    <source>
        <strain evidence="1 2">R1</strain>
    </source>
</reference>
<dbReference type="EMBL" id="CP018477">
    <property type="protein sequence ID" value="ASV73397.1"/>
    <property type="molecule type" value="Genomic_DNA"/>
</dbReference>
<keyword evidence="2" id="KW-1185">Reference proteome</keyword>
<accession>A0A286RBU4</accession>
<proteinExistence type="predicted"/>
<dbReference type="AlphaFoldDB" id="A0A286RBU4"/>
<dbReference type="Proteomes" id="UP000215086">
    <property type="component" value="Chromosome"/>
</dbReference>
<gene>
    <name evidence="1" type="ORF">THTE_0795</name>
</gene>
<evidence type="ECO:0000313" key="1">
    <source>
        <dbReference type="EMBL" id="ASV73397.1"/>
    </source>
</evidence>